<evidence type="ECO:0000256" key="1">
    <source>
        <dbReference type="SAM" id="MobiDB-lite"/>
    </source>
</evidence>
<gene>
    <name evidence="2" type="ORF">PoB_007664100</name>
</gene>
<reference evidence="2 3" key="1">
    <citation type="journal article" date="2021" name="Elife">
        <title>Chloroplast acquisition without the gene transfer in kleptoplastic sea slugs, Plakobranchus ocellatus.</title>
        <authorList>
            <person name="Maeda T."/>
            <person name="Takahashi S."/>
            <person name="Yoshida T."/>
            <person name="Shimamura S."/>
            <person name="Takaki Y."/>
            <person name="Nagai Y."/>
            <person name="Toyoda A."/>
            <person name="Suzuki Y."/>
            <person name="Arimoto A."/>
            <person name="Ishii H."/>
            <person name="Satoh N."/>
            <person name="Nishiyama T."/>
            <person name="Hasebe M."/>
            <person name="Maruyama T."/>
            <person name="Minagawa J."/>
            <person name="Obokata J."/>
            <person name="Shigenobu S."/>
        </authorList>
    </citation>
    <scope>NUCLEOTIDE SEQUENCE [LARGE SCALE GENOMIC DNA]</scope>
</reference>
<keyword evidence="2" id="KW-0808">Transferase</keyword>
<protein>
    <submittedName>
        <fullName evidence="2">Serine/threonine-protein kinase tousled-like 2</fullName>
    </submittedName>
</protein>
<feature type="region of interest" description="Disordered" evidence="1">
    <location>
        <begin position="142"/>
        <end position="166"/>
    </location>
</feature>
<name>A0AAV4E1C6_9GAST</name>
<evidence type="ECO:0000313" key="2">
    <source>
        <dbReference type="EMBL" id="GFO50136.1"/>
    </source>
</evidence>
<dbReference type="AlphaFoldDB" id="A0AAV4E1C6"/>
<sequence>MASEPLLPVVLFFRGLHPVASAFDAALVRVMKPVMEHLEHFIGVGVLPPTPPRSCGKAKSTSKILKLKEPECPYLDGEDRKMTLHIEWMDSHLLINPNYTSLDDVTRLHKHQMSREILALQAENYALEKQLYSYQQSLAKTSSLPSRSNSRANSCEQSSAGVAHRM</sequence>
<dbReference type="Proteomes" id="UP000735302">
    <property type="component" value="Unassembled WGS sequence"/>
</dbReference>
<keyword evidence="3" id="KW-1185">Reference proteome</keyword>
<accession>A0AAV4E1C6</accession>
<dbReference type="EMBL" id="BLXT01008584">
    <property type="protein sequence ID" value="GFO50136.1"/>
    <property type="molecule type" value="Genomic_DNA"/>
</dbReference>
<proteinExistence type="predicted"/>
<comment type="caution">
    <text evidence="2">The sequence shown here is derived from an EMBL/GenBank/DDBJ whole genome shotgun (WGS) entry which is preliminary data.</text>
</comment>
<evidence type="ECO:0000313" key="3">
    <source>
        <dbReference type="Proteomes" id="UP000735302"/>
    </source>
</evidence>
<keyword evidence="2" id="KW-0418">Kinase</keyword>
<feature type="compositionally biased region" description="Polar residues" evidence="1">
    <location>
        <begin position="142"/>
        <end position="160"/>
    </location>
</feature>
<dbReference type="GO" id="GO:0016301">
    <property type="term" value="F:kinase activity"/>
    <property type="evidence" value="ECO:0007669"/>
    <property type="project" value="UniProtKB-KW"/>
</dbReference>
<organism evidence="2 3">
    <name type="scientific">Plakobranchus ocellatus</name>
    <dbReference type="NCBI Taxonomy" id="259542"/>
    <lineage>
        <taxon>Eukaryota</taxon>
        <taxon>Metazoa</taxon>
        <taxon>Spiralia</taxon>
        <taxon>Lophotrochozoa</taxon>
        <taxon>Mollusca</taxon>
        <taxon>Gastropoda</taxon>
        <taxon>Heterobranchia</taxon>
        <taxon>Euthyneura</taxon>
        <taxon>Panpulmonata</taxon>
        <taxon>Sacoglossa</taxon>
        <taxon>Placobranchoidea</taxon>
        <taxon>Plakobranchidae</taxon>
        <taxon>Plakobranchus</taxon>
    </lineage>
</organism>